<evidence type="ECO:0000313" key="2">
    <source>
        <dbReference type="Proteomes" id="UP000541154"/>
    </source>
</evidence>
<dbReference type="AlphaFoldDB" id="A0A8H5ZVV6"/>
<keyword evidence="2" id="KW-1185">Reference proteome</keyword>
<gene>
    <name evidence="1" type="ORF">ETB97_009426</name>
</gene>
<comment type="caution">
    <text evidence="1">The sequence shown here is derived from an EMBL/GenBank/DDBJ whole genome shotgun (WGS) entry which is preliminary data.</text>
</comment>
<sequence>TADILPEATDLPIATDLPQAATGLPQAATATDILPSPRSHLMLIRVLLPREDTLNHHHQTWHTRHHKIQTKARTIAEGKVIAAASQPGELSVSAYLRAHG</sequence>
<accession>A0A8H5ZVV6</accession>
<dbReference type="Proteomes" id="UP000541154">
    <property type="component" value="Unassembled WGS sequence"/>
</dbReference>
<reference evidence="1 2" key="1">
    <citation type="submission" date="2019-04" db="EMBL/GenBank/DDBJ databases">
        <title>Aspergillus burnettii sp. nov., novel species from soil in southeast Queensland.</title>
        <authorList>
            <person name="Gilchrist C.L.M."/>
            <person name="Pitt J.I."/>
            <person name="Lange L."/>
            <person name="Lacey H.J."/>
            <person name="Vuong D."/>
            <person name="Midgley D.J."/>
            <person name="Greenfield P."/>
            <person name="Bradbury M."/>
            <person name="Lacey E."/>
            <person name="Busk P.K."/>
            <person name="Pilgaard B."/>
            <person name="Chooi Y.H."/>
            <person name="Piggott A.M."/>
        </authorList>
    </citation>
    <scope>NUCLEOTIDE SEQUENCE [LARGE SCALE GENOMIC DNA]</scope>
    <source>
        <strain evidence="1 2">FRR 5400</strain>
    </source>
</reference>
<organism evidence="1 2">
    <name type="scientific">Petromyces alliaceus</name>
    <name type="common">Aspergillus alliaceus</name>
    <dbReference type="NCBI Taxonomy" id="209559"/>
    <lineage>
        <taxon>Eukaryota</taxon>
        <taxon>Fungi</taxon>
        <taxon>Dikarya</taxon>
        <taxon>Ascomycota</taxon>
        <taxon>Pezizomycotina</taxon>
        <taxon>Eurotiomycetes</taxon>
        <taxon>Eurotiomycetidae</taxon>
        <taxon>Eurotiales</taxon>
        <taxon>Aspergillaceae</taxon>
        <taxon>Aspergillus</taxon>
        <taxon>Aspergillus subgen. Circumdati</taxon>
    </lineage>
</organism>
<protein>
    <submittedName>
        <fullName evidence="1">Uncharacterized protein</fullName>
    </submittedName>
</protein>
<name>A0A8H5ZVV6_PETAA</name>
<feature type="non-terminal residue" evidence="1">
    <location>
        <position position="1"/>
    </location>
</feature>
<dbReference type="EMBL" id="SPNV01000450">
    <property type="protein sequence ID" value="KAF5855334.1"/>
    <property type="molecule type" value="Genomic_DNA"/>
</dbReference>
<evidence type="ECO:0000313" key="1">
    <source>
        <dbReference type="EMBL" id="KAF5855334.1"/>
    </source>
</evidence>
<proteinExistence type="predicted"/>